<dbReference type="Gene3D" id="1.20.1250.20">
    <property type="entry name" value="MFS general substrate transporter like domains"/>
    <property type="match status" value="1"/>
</dbReference>
<feature type="transmembrane region" description="Helical" evidence="1">
    <location>
        <begin position="20"/>
        <end position="37"/>
    </location>
</feature>
<dbReference type="PANTHER" id="PTHR23530:SF1">
    <property type="entry name" value="PERMEASE, MAJOR FACILITATOR SUPERFAMILY-RELATED"/>
    <property type="match status" value="1"/>
</dbReference>
<accession>A0A918GNZ3</accession>
<evidence type="ECO:0000256" key="1">
    <source>
        <dbReference type="SAM" id="Phobius"/>
    </source>
</evidence>
<feature type="transmembrane region" description="Helical" evidence="1">
    <location>
        <begin position="224"/>
        <end position="246"/>
    </location>
</feature>
<dbReference type="SUPFAM" id="SSF103473">
    <property type="entry name" value="MFS general substrate transporter"/>
    <property type="match status" value="1"/>
</dbReference>
<name>A0A918GNZ3_9PSEU</name>
<dbReference type="Proteomes" id="UP000660680">
    <property type="component" value="Unassembled WGS sequence"/>
</dbReference>
<proteinExistence type="predicted"/>
<feature type="transmembrane region" description="Helical" evidence="1">
    <location>
        <begin position="315"/>
        <end position="335"/>
    </location>
</feature>
<dbReference type="GO" id="GO:0022857">
    <property type="term" value="F:transmembrane transporter activity"/>
    <property type="evidence" value="ECO:0007669"/>
    <property type="project" value="InterPro"/>
</dbReference>
<feature type="transmembrane region" description="Helical" evidence="1">
    <location>
        <begin position="378"/>
        <end position="399"/>
    </location>
</feature>
<feature type="transmembrane region" description="Helical" evidence="1">
    <location>
        <begin position="289"/>
        <end position="309"/>
    </location>
</feature>
<gene>
    <name evidence="2" type="ORF">GCM10010171_52190</name>
</gene>
<feature type="transmembrane region" description="Helical" evidence="1">
    <location>
        <begin position="78"/>
        <end position="96"/>
    </location>
</feature>
<organism evidence="2 3">
    <name type="scientific">Actinokineospora fastidiosa</name>
    <dbReference type="NCBI Taxonomy" id="1816"/>
    <lineage>
        <taxon>Bacteria</taxon>
        <taxon>Bacillati</taxon>
        <taxon>Actinomycetota</taxon>
        <taxon>Actinomycetes</taxon>
        <taxon>Pseudonocardiales</taxon>
        <taxon>Pseudonocardiaceae</taxon>
        <taxon>Actinokineospora</taxon>
    </lineage>
</organism>
<dbReference type="PANTHER" id="PTHR23530">
    <property type="entry name" value="TRANSPORT PROTEIN-RELATED"/>
    <property type="match status" value="1"/>
</dbReference>
<comment type="caution">
    <text evidence="2">The sequence shown here is derived from an EMBL/GenBank/DDBJ whole genome shotgun (WGS) entry which is preliminary data.</text>
</comment>
<feature type="transmembrane region" description="Helical" evidence="1">
    <location>
        <begin position="49"/>
        <end position="66"/>
    </location>
</feature>
<dbReference type="RefSeq" id="WP_189213210.1">
    <property type="nucleotide sequence ID" value="NZ_BMRB01000005.1"/>
</dbReference>
<protein>
    <submittedName>
        <fullName evidence="2">MFS transporter</fullName>
    </submittedName>
</protein>
<keyword evidence="3" id="KW-1185">Reference proteome</keyword>
<dbReference type="InterPro" id="IPR053160">
    <property type="entry name" value="MFS_DHA3_Transporter"/>
</dbReference>
<feature type="transmembrane region" description="Helical" evidence="1">
    <location>
        <begin position="102"/>
        <end position="125"/>
    </location>
</feature>
<reference evidence="2" key="1">
    <citation type="journal article" date="2014" name="Int. J. Syst. Evol. Microbiol.">
        <title>Complete genome sequence of Corynebacterium casei LMG S-19264T (=DSM 44701T), isolated from a smear-ripened cheese.</title>
        <authorList>
            <consortium name="US DOE Joint Genome Institute (JGI-PGF)"/>
            <person name="Walter F."/>
            <person name="Albersmeier A."/>
            <person name="Kalinowski J."/>
            <person name="Ruckert C."/>
        </authorList>
    </citation>
    <scope>NUCLEOTIDE SEQUENCE</scope>
    <source>
        <strain evidence="2">JCM 3276</strain>
    </source>
</reference>
<keyword evidence="1" id="KW-0812">Transmembrane</keyword>
<evidence type="ECO:0000313" key="3">
    <source>
        <dbReference type="Proteomes" id="UP000660680"/>
    </source>
</evidence>
<dbReference type="InterPro" id="IPR036259">
    <property type="entry name" value="MFS_trans_sf"/>
</dbReference>
<dbReference type="Pfam" id="PF07690">
    <property type="entry name" value="MFS_1"/>
    <property type="match status" value="1"/>
</dbReference>
<dbReference type="InterPro" id="IPR011701">
    <property type="entry name" value="MFS"/>
</dbReference>
<keyword evidence="1" id="KW-0472">Membrane</keyword>
<evidence type="ECO:0000313" key="2">
    <source>
        <dbReference type="EMBL" id="GGS50591.1"/>
    </source>
</evidence>
<sequence>MRSTRLRGDAVARVIRVNAGFNFCFGLLWWLPVFYAYQRDAGLADSEIFGIQSIYYVAFCLLEIPTGMLADRFDYRRFLGAGAAVLLVANLVPVAWPTYAGFLAHFLLIALARSLVSGACSAYLYEYLDRSGAKERYRDAEGKARSASLVGRVVCWPFVGLLMQVEHTLPYWLSAASAAGACWLALRLPALPDPVHGALGGPRAARPVWSALPQAFAALRRGRVLLLIMVQGVAVFTLVRVFQVNLAQPILAEKEVPLGVYGAIFAGMTLLESLGAARTGWLRGRLSDRTAVFLLTVAMAACLALAVPAEMVGTVAILGVFSLVSGLSYPIQRTLVNDAITDSRHRATMLSAESIIDRAVCALVVLALGGYLDAGALGAFLVHTAIATAVLMAVVAVALRHVRGTR</sequence>
<dbReference type="AlphaFoldDB" id="A0A918GNZ3"/>
<keyword evidence="1" id="KW-1133">Transmembrane helix</keyword>
<feature type="transmembrane region" description="Helical" evidence="1">
    <location>
        <begin position="258"/>
        <end position="277"/>
    </location>
</feature>
<feature type="transmembrane region" description="Helical" evidence="1">
    <location>
        <begin position="355"/>
        <end position="372"/>
    </location>
</feature>
<reference evidence="2" key="2">
    <citation type="submission" date="2020-09" db="EMBL/GenBank/DDBJ databases">
        <authorList>
            <person name="Sun Q."/>
            <person name="Ohkuma M."/>
        </authorList>
    </citation>
    <scope>NUCLEOTIDE SEQUENCE</scope>
    <source>
        <strain evidence="2">JCM 3276</strain>
    </source>
</reference>
<dbReference type="EMBL" id="BMRB01000005">
    <property type="protein sequence ID" value="GGS50591.1"/>
    <property type="molecule type" value="Genomic_DNA"/>
</dbReference>